<reference evidence="1 2" key="1">
    <citation type="journal article" date="2004" name="Science">
        <title>A predator unmasked: life cycle of Bdellovibrio bacteriovorus from a genomic perspective.</title>
        <authorList>
            <person name="Rendulic S."/>
            <person name="Jagtap P."/>
            <person name="Rosinus A."/>
            <person name="Eppinger M."/>
            <person name="Baar C."/>
            <person name="Lanz C."/>
            <person name="Keller H."/>
            <person name="Lambert C."/>
            <person name="Evans K.J."/>
            <person name="Goesmann A."/>
            <person name="Meyer F."/>
            <person name="Sockett R.E."/>
            <person name="Schuster S.C."/>
        </authorList>
    </citation>
    <scope>NUCLEOTIDE SEQUENCE [LARGE SCALE GENOMIC DNA]</scope>
    <source>
        <strain evidence="2">ATCC 15356 / DSM 50701 / NCIMB 9529 / HD100</strain>
    </source>
</reference>
<dbReference type="GO" id="GO:0003676">
    <property type="term" value="F:nucleic acid binding"/>
    <property type="evidence" value="ECO:0007669"/>
    <property type="project" value="InterPro"/>
</dbReference>
<dbReference type="CDD" id="cd02440">
    <property type="entry name" value="AdoMet_MTases"/>
    <property type="match status" value="1"/>
</dbReference>
<dbReference type="PANTHER" id="PTHR47739">
    <property type="entry name" value="TRNA1(VAL) (ADENINE(37)-N6)-METHYLTRANSFERASE"/>
    <property type="match status" value="1"/>
</dbReference>
<dbReference type="Pfam" id="PF10294">
    <property type="entry name" value="Methyltransf_16"/>
    <property type="match status" value="1"/>
</dbReference>
<dbReference type="KEGG" id="bba:Bd2861"/>
<dbReference type="GeneID" id="93013736"/>
<gene>
    <name evidence="1" type="ordered locus">Bd2861</name>
</gene>
<accession>Q6MJC0</accession>
<dbReference type="Gene3D" id="3.40.50.150">
    <property type="entry name" value="Vaccinia Virus protein VP39"/>
    <property type="match status" value="1"/>
</dbReference>
<dbReference type="EMBL" id="BX842653">
    <property type="protein sequence ID" value="CAE80641.1"/>
    <property type="molecule type" value="Genomic_DNA"/>
</dbReference>
<name>Q6MJC0_BDEBA</name>
<dbReference type="InterPro" id="IPR019410">
    <property type="entry name" value="Methyltransf_16"/>
</dbReference>
<dbReference type="PANTHER" id="PTHR47739:SF1">
    <property type="entry name" value="TRNA1(VAL) (ADENINE(37)-N6)-METHYLTRANSFERASE"/>
    <property type="match status" value="1"/>
</dbReference>
<dbReference type="GO" id="GO:0032259">
    <property type="term" value="P:methylation"/>
    <property type="evidence" value="ECO:0007669"/>
    <property type="project" value="UniProtKB-KW"/>
</dbReference>
<keyword evidence="1" id="KW-0489">Methyltransferase</keyword>
<evidence type="ECO:0000313" key="2">
    <source>
        <dbReference type="Proteomes" id="UP000008080"/>
    </source>
</evidence>
<dbReference type="InterPro" id="IPR050210">
    <property type="entry name" value="tRNA_Adenine-N(6)_MTase"/>
</dbReference>
<dbReference type="SUPFAM" id="SSF53335">
    <property type="entry name" value="S-adenosyl-L-methionine-dependent methyltransferases"/>
    <property type="match status" value="1"/>
</dbReference>
<dbReference type="RefSeq" id="WP_011165244.1">
    <property type="nucleotide sequence ID" value="NC_005363.1"/>
</dbReference>
<proteinExistence type="predicted"/>
<dbReference type="STRING" id="264462.Bd2861"/>
<sequence>MTSLNPHFTFNYSQPEEYRFSHDSVFLARQVFEFLPEDLSKMTALDLCSGCGIVGLDFLYHCKQEQRAYPARFDFMEVQEVYRDHFEKNLTAFAQQKPAVNFVNLNYEALLTPEFSSRYDLILSNPPYFRTNQGKLSPSEFKNRCRFFIDSDFTNLIRGIDAALNPGGRAFVLLRDLQDHGWNPLEEARKILSGRREIKKVADIRGTPLILIN</sequence>
<dbReference type="HOGENOM" id="CLU_1222803_0_0_7"/>
<dbReference type="AlphaFoldDB" id="Q6MJC0"/>
<dbReference type="PROSITE" id="PS00092">
    <property type="entry name" value="N6_MTASE"/>
    <property type="match status" value="1"/>
</dbReference>
<keyword evidence="1" id="KW-0808">Transferase</keyword>
<organism evidence="1 2">
    <name type="scientific">Bdellovibrio bacteriovorus (strain ATCC 15356 / DSM 50701 / NCIMB 9529 / HD100)</name>
    <dbReference type="NCBI Taxonomy" id="264462"/>
    <lineage>
        <taxon>Bacteria</taxon>
        <taxon>Pseudomonadati</taxon>
        <taxon>Bdellovibrionota</taxon>
        <taxon>Bdellovibrionia</taxon>
        <taxon>Bdellovibrionales</taxon>
        <taxon>Pseudobdellovibrionaceae</taxon>
        <taxon>Bdellovibrio</taxon>
    </lineage>
</organism>
<dbReference type="InterPro" id="IPR002052">
    <property type="entry name" value="DNA_methylase_N6_adenine_CS"/>
</dbReference>
<dbReference type="GO" id="GO:0008168">
    <property type="term" value="F:methyltransferase activity"/>
    <property type="evidence" value="ECO:0007669"/>
    <property type="project" value="UniProtKB-KW"/>
</dbReference>
<dbReference type="Proteomes" id="UP000008080">
    <property type="component" value="Chromosome"/>
</dbReference>
<dbReference type="eggNOG" id="COG4123">
    <property type="taxonomic scope" value="Bacteria"/>
</dbReference>
<protein>
    <submittedName>
        <fullName evidence="1">Putative O-methyltransferase</fullName>
    </submittedName>
</protein>
<evidence type="ECO:0000313" key="1">
    <source>
        <dbReference type="EMBL" id="CAE80641.1"/>
    </source>
</evidence>
<dbReference type="InterPro" id="IPR029063">
    <property type="entry name" value="SAM-dependent_MTases_sf"/>
</dbReference>
<keyword evidence="2" id="KW-1185">Reference proteome</keyword>